<dbReference type="SUPFAM" id="SSF48464">
    <property type="entry name" value="ENTH/VHS domain"/>
    <property type="match status" value="1"/>
</dbReference>
<dbReference type="Pfam" id="PF07651">
    <property type="entry name" value="ANTH"/>
    <property type="match status" value="1"/>
</dbReference>
<dbReference type="GO" id="GO:0030136">
    <property type="term" value="C:clathrin-coated vesicle"/>
    <property type="evidence" value="ECO:0007669"/>
    <property type="project" value="UniProtKB-SubCell"/>
</dbReference>
<dbReference type="GO" id="GO:0072583">
    <property type="term" value="P:clathrin-dependent endocytosis"/>
    <property type="evidence" value="ECO:0007669"/>
    <property type="project" value="InterPro"/>
</dbReference>
<evidence type="ECO:0000313" key="23">
    <source>
        <dbReference type="Ensembl" id="ENSPNAP00000012969.1"/>
    </source>
</evidence>
<feature type="region of interest" description="Disordered" evidence="21">
    <location>
        <begin position="343"/>
        <end position="365"/>
    </location>
</feature>
<dbReference type="GO" id="GO:0005545">
    <property type="term" value="F:1-phosphatidylinositol binding"/>
    <property type="evidence" value="ECO:0007669"/>
    <property type="project" value="InterPro"/>
</dbReference>
<dbReference type="OrthoDB" id="44015at2759"/>
<dbReference type="Gene3D" id="1.20.58.150">
    <property type="entry name" value="ANTH domain"/>
    <property type="match status" value="1"/>
</dbReference>
<keyword evidence="12" id="KW-0007">Acetylation</keyword>
<dbReference type="GO" id="GO:0098894">
    <property type="term" value="C:extrinsic component of presynaptic endocytic zone membrane"/>
    <property type="evidence" value="ECO:0007669"/>
    <property type="project" value="TreeGrafter"/>
</dbReference>
<keyword evidence="24" id="KW-1185">Reference proteome</keyword>
<dbReference type="GO" id="GO:0005905">
    <property type="term" value="C:clathrin-coated pit"/>
    <property type="evidence" value="ECO:0007669"/>
    <property type="project" value="UniProtKB-SubCell"/>
</dbReference>
<evidence type="ECO:0000256" key="13">
    <source>
        <dbReference type="ARBA" id="ARBA00023034"/>
    </source>
</evidence>
<evidence type="ECO:0000313" key="24">
    <source>
        <dbReference type="Proteomes" id="UP001501920"/>
    </source>
</evidence>
<feature type="compositionally biased region" description="Low complexity" evidence="21">
    <location>
        <begin position="698"/>
        <end position="716"/>
    </location>
</feature>
<dbReference type="AlphaFoldDB" id="A0A3B4CQZ7"/>
<dbReference type="GO" id="GO:0008021">
    <property type="term" value="C:synaptic vesicle"/>
    <property type="evidence" value="ECO:0007669"/>
    <property type="project" value="TreeGrafter"/>
</dbReference>
<evidence type="ECO:0000256" key="9">
    <source>
        <dbReference type="ARBA" id="ARBA00022553"/>
    </source>
</evidence>
<evidence type="ECO:0000256" key="8">
    <source>
        <dbReference type="ARBA" id="ARBA00022499"/>
    </source>
</evidence>
<evidence type="ECO:0000256" key="20">
    <source>
        <dbReference type="ARBA" id="ARBA00068054"/>
    </source>
</evidence>
<dbReference type="InterPro" id="IPR011417">
    <property type="entry name" value="ANTH_dom"/>
</dbReference>
<dbReference type="GO" id="GO:0005634">
    <property type="term" value="C:nucleus"/>
    <property type="evidence" value="ECO:0007669"/>
    <property type="project" value="UniProtKB-SubCell"/>
</dbReference>
<evidence type="ECO:0000259" key="22">
    <source>
        <dbReference type="PROSITE" id="PS50942"/>
    </source>
</evidence>
<feature type="compositionally biased region" description="Polar residues" evidence="21">
    <location>
        <begin position="567"/>
        <end position="580"/>
    </location>
</feature>
<dbReference type="FunFam" id="1.20.58.150:FF:000001">
    <property type="entry name" value="phosphatidylinositol-binding clathrin assembly protein-like isoform X1"/>
    <property type="match status" value="1"/>
</dbReference>
<evidence type="ECO:0000256" key="4">
    <source>
        <dbReference type="ARBA" id="ARBA00004555"/>
    </source>
</evidence>
<keyword evidence="8" id="KW-1017">Isopeptide bond</keyword>
<evidence type="ECO:0000256" key="7">
    <source>
        <dbReference type="ARBA" id="ARBA00022475"/>
    </source>
</evidence>
<evidence type="ECO:0000256" key="5">
    <source>
        <dbReference type="ARBA" id="ARBA00004600"/>
    </source>
</evidence>
<dbReference type="GO" id="GO:0005794">
    <property type="term" value="C:Golgi apparatus"/>
    <property type="evidence" value="ECO:0007669"/>
    <property type="project" value="UniProtKB-SubCell"/>
</dbReference>
<dbReference type="GeneID" id="108423788"/>
<comment type="function">
    <text evidence="18">Cytoplasmic adapter protein that plays a critical role in clathrin-mediated endocytosis which is important in processes such as internalization of cell receptors, synaptic transmission or removal of apoptotic cells. Recruits AP-2 and attaches clathrin triskelions to the cytoplasmic side of plasma membrane leading to clathrin-coated vesicles (CCVs) assembly. Furthermore, regulates clathrin-coated vesicle size and maturation by directly sensing and driving membrane curvature. In addition to binding to clathrin, mediates the endocytosis of small R-SNARES (Soluble NSF Attachment Protein REceptors) between plasma membranes and endosomes including VAMP2, VAMP3, VAMP4, VAMP7 or VAMP8. In turn, PICALM-dependent SNARE endocytosis is required for the formation and maturation of autophagic precursors. Modulates thereby autophagy and the turnover of autophagy substrates such as MAPT/TAU or amyloid precursor protein cleaved C-terminal fragment (APP-CTF).</text>
</comment>
<dbReference type="SMART" id="SM00273">
    <property type="entry name" value="ENTH"/>
    <property type="match status" value="1"/>
</dbReference>
<keyword evidence="7" id="KW-1003">Cell membrane</keyword>
<dbReference type="InterPro" id="IPR014712">
    <property type="entry name" value="ANTH_dom_sf"/>
</dbReference>
<evidence type="ECO:0000256" key="19">
    <source>
        <dbReference type="ARBA" id="ARBA00061829"/>
    </source>
</evidence>
<keyword evidence="11" id="KW-0832">Ubl conjugation</keyword>
<dbReference type="Proteomes" id="UP001501920">
    <property type="component" value="Chromosome 18"/>
</dbReference>
<dbReference type="Ensembl" id="ENSPNAT00000036731.2">
    <property type="protein sequence ID" value="ENSPNAP00000012969.1"/>
    <property type="gene ID" value="ENSPNAG00000019003.2"/>
</dbReference>
<dbReference type="RefSeq" id="XP_017546846.1">
    <property type="nucleotide sequence ID" value="XM_017691357.2"/>
</dbReference>
<keyword evidence="10" id="KW-0254">Endocytosis</keyword>
<accession>A0A3B4CQZ7</accession>
<feature type="compositionally biased region" description="Low complexity" evidence="21">
    <location>
        <begin position="349"/>
        <end position="365"/>
    </location>
</feature>
<evidence type="ECO:0000256" key="11">
    <source>
        <dbReference type="ARBA" id="ARBA00022843"/>
    </source>
</evidence>
<feature type="domain" description="ENTH" evidence="22">
    <location>
        <begin position="14"/>
        <end position="145"/>
    </location>
</feature>
<evidence type="ECO:0000256" key="14">
    <source>
        <dbReference type="ARBA" id="ARBA00023136"/>
    </source>
</evidence>
<evidence type="ECO:0000256" key="12">
    <source>
        <dbReference type="ARBA" id="ARBA00022990"/>
    </source>
</evidence>
<comment type="subcellular location">
    <subcellularLocation>
        <location evidence="3">Cell membrane</location>
    </subcellularLocation>
    <subcellularLocation>
        <location evidence="2">Cytoplasmic vesicle</location>
        <location evidence="2">Clathrin-coated vesicle</location>
    </subcellularLocation>
    <subcellularLocation>
        <location evidence="4">Golgi apparatus</location>
    </subcellularLocation>
    <subcellularLocation>
        <location evidence="5">Membrane</location>
        <location evidence="5">Clathrin-coated pit</location>
    </subcellularLocation>
    <subcellularLocation>
        <location evidence="1">Nucleus</location>
    </subcellularLocation>
</comment>
<name>A0A3B4CQZ7_PYGNA</name>
<feature type="region of interest" description="Disordered" evidence="21">
    <location>
        <begin position="693"/>
        <end position="734"/>
    </location>
</feature>
<keyword evidence="16" id="KW-0539">Nucleus</keyword>
<dbReference type="SUPFAM" id="SSF89009">
    <property type="entry name" value="GAT-like domain"/>
    <property type="match status" value="1"/>
</dbReference>
<sequence length="734" mass="79262">MSGQSITDRITAAQHSVTGSAVSKTVCKATTHEIMGPKKKHLDYLIQCTNEMNVNIPQLADTLFERTTNTSWVVVFKSLITTHHLMVYGNERFIQYLASRNTLFNLSNFLDKSGLQGYDMSTFIRRYSRYLNEKAVSYRQVAFDFTKVKRGADGVMRTMNTEKLLKTLPIVQNQMDSLLDFNVNANELTNGVINAAFMLLFKDAIRLFAAYNEGIINLLEKYFDMKKAQCKEGLDIYKKFLTRMTRISEFLKVAEQVGIDRGDIPDLSQAPSSLLDALEQHLASLEGKKVKDSTAASRASTLSNAVSSLANTGISFTKVDEREKQAALEEEQARLKALKEQRLKELSKKPSTSSTTAASPVSTATGSISTAPAIDLFSTPSSTSSTSKVPSDLLDLQPAFQPSLPLPTALPVANTWGDPFTSSETVDDSIPNLNPFLTKTVDAVHPPLVSSDAVSFPSRTPSHEMFGDHYNPFLDSSSSVACTLEPSARIEGFLSDSFCSPAPYSNTPLFHSEPSAVAGLFGGFSASPVPQPTSSSSLNVDFDSVFGNKSTANSTDAAGGILKPTVASPNQGLPPSTQQPGKLVSDDLDSSLANLVGNLGIGNGTAKNDIHWSQPGEKKLTGGTNWQPKTAPTTTWNPATMNGMHFPQYAPSVMAFPATTPTGMMGYSMPPQMAPMAMMTQPTMMYTQPVMRPANPFGPVSGAQPSAASSPSSQSPLRPPGQDPFAQLSLKDFL</sequence>
<dbReference type="FunFam" id="1.25.40.90:FF:000001">
    <property type="entry name" value="phosphatidylinositol-binding clathrin assembly protein-like isoform X1"/>
    <property type="match status" value="1"/>
</dbReference>
<protein>
    <recommendedName>
        <fullName evidence="20">Phosphatidylinositol-binding clathrin assembly protein</fullName>
    </recommendedName>
</protein>
<dbReference type="InterPro" id="IPR008942">
    <property type="entry name" value="ENTH_VHS"/>
</dbReference>
<evidence type="ECO:0000256" key="18">
    <source>
        <dbReference type="ARBA" id="ARBA00055144"/>
    </source>
</evidence>
<evidence type="ECO:0000256" key="21">
    <source>
        <dbReference type="SAM" id="MobiDB-lite"/>
    </source>
</evidence>
<dbReference type="GO" id="GO:0048268">
    <property type="term" value="P:clathrin coat assembly"/>
    <property type="evidence" value="ECO:0007669"/>
    <property type="project" value="InterPro"/>
</dbReference>
<reference evidence="23 24" key="1">
    <citation type="submission" date="2020-10" db="EMBL/GenBank/DDBJ databases">
        <title>Pygocentrus nattereri (red-bellied piranha) genome, fPygNat1, primary haplotype.</title>
        <authorList>
            <person name="Myers G."/>
            <person name="Meyer A."/>
            <person name="Karagic N."/>
            <person name="Pippel M."/>
            <person name="Winkler S."/>
            <person name="Tracey A."/>
            <person name="Wood J."/>
            <person name="Formenti G."/>
            <person name="Howe K."/>
            <person name="Fedrigo O."/>
            <person name="Jarvis E.D."/>
        </authorList>
    </citation>
    <scope>NUCLEOTIDE SEQUENCE [LARGE SCALE GENOMIC DNA]</scope>
</reference>
<dbReference type="CTD" id="393901"/>
<evidence type="ECO:0000256" key="2">
    <source>
        <dbReference type="ARBA" id="ARBA00004132"/>
    </source>
</evidence>
<evidence type="ECO:0000256" key="6">
    <source>
        <dbReference type="ARBA" id="ARBA00008011"/>
    </source>
</evidence>
<proteinExistence type="inferred from homology"/>
<keyword evidence="9" id="KW-0597">Phosphoprotein</keyword>
<dbReference type="PANTHER" id="PTHR22951">
    <property type="entry name" value="CLATHRIN ASSEMBLY PROTEIN"/>
    <property type="match status" value="1"/>
</dbReference>
<feature type="region of interest" description="Disordered" evidence="21">
    <location>
        <begin position="554"/>
        <end position="582"/>
    </location>
</feature>
<dbReference type="GO" id="GO:0000149">
    <property type="term" value="F:SNARE binding"/>
    <property type="evidence" value="ECO:0007669"/>
    <property type="project" value="TreeGrafter"/>
</dbReference>
<evidence type="ECO:0000256" key="10">
    <source>
        <dbReference type="ARBA" id="ARBA00022583"/>
    </source>
</evidence>
<dbReference type="InterPro" id="IPR045192">
    <property type="entry name" value="AP180-like"/>
</dbReference>
<keyword evidence="17" id="KW-0968">Cytoplasmic vesicle</keyword>
<dbReference type="InterPro" id="IPR013809">
    <property type="entry name" value="ENTH"/>
</dbReference>
<evidence type="ECO:0000256" key="3">
    <source>
        <dbReference type="ARBA" id="ARBA00004236"/>
    </source>
</evidence>
<evidence type="ECO:0000256" key="17">
    <source>
        <dbReference type="ARBA" id="ARBA00023329"/>
    </source>
</evidence>
<dbReference type="GO" id="GO:0016185">
    <property type="term" value="P:synaptic vesicle budding from presynaptic endocytic zone membrane"/>
    <property type="evidence" value="ECO:0007669"/>
    <property type="project" value="TreeGrafter"/>
</dbReference>
<comment type="similarity">
    <text evidence="6">Belongs to the PICALM/SNAP91 family.</text>
</comment>
<comment type="subunit">
    <text evidence="19">Binds to clathrin; involves primarily the C-terminal sequences, but the full-length protein is required for full binding capacity. Binds phosphatidylinositol 4,5- bisphosphate. Interacts with PIMREG; this interaction may change the subcellular location into the nucleus. Interacts with AP2A1 (via its alpha-appendage domain). Interacts (via N-terminus) with VAMP2; VAMP3; VAMP7 and VAMP8 (Via N-terminus). Interacts with LC3/MAP1LC3A.</text>
</comment>
<evidence type="ECO:0000256" key="15">
    <source>
        <dbReference type="ARBA" id="ARBA00023176"/>
    </source>
</evidence>
<dbReference type="GeneTree" id="ENSGT00950000183068"/>
<keyword evidence="14" id="KW-0472">Membrane</keyword>
<keyword evidence="13" id="KW-0333">Golgi apparatus</keyword>
<dbReference type="PANTHER" id="PTHR22951:SF16">
    <property type="entry name" value="PHOSPHATIDYLINOSITOL-BINDING CLATHRIN ASSEMBLY PROTEIN"/>
    <property type="match status" value="1"/>
</dbReference>
<dbReference type="GO" id="GO:0005546">
    <property type="term" value="F:phosphatidylinositol-4,5-bisphosphate binding"/>
    <property type="evidence" value="ECO:0007669"/>
    <property type="project" value="TreeGrafter"/>
</dbReference>
<evidence type="ECO:0000256" key="16">
    <source>
        <dbReference type="ARBA" id="ARBA00023242"/>
    </source>
</evidence>
<organism evidence="23 24">
    <name type="scientific">Pygocentrus nattereri</name>
    <name type="common">Red-bellied piranha</name>
    <dbReference type="NCBI Taxonomy" id="42514"/>
    <lineage>
        <taxon>Eukaryota</taxon>
        <taxon>Metazoa</taxon>
        <taxon>Chordata</taxon>
        <taxon>Craniata</taxon>
        <taxon>Vertebrata</taxon>
        <taxon>Euteleostomi</taxon>
        <taxon>Actinopterygii</taxon>
        <taxon>Neopterygii</taxon>
        <taxon>Teleostei</taxon>
        <taxon>Ostariophysi</taxon>
        <taxon>Characiformes</taxon>
        <taxon>Characoidei</taxon>
        <taxon>Pygocentrus</taxon>
    </lineage>
</organism>
<reference evidence="23" key="2">
    <citation type="submission" date="2025-08" db="UniProtKB">
        <authorList>
            <consortium name="Ensembl"/>
        </authorList>
    </citation>
    <scope>IDENTIFICATION</scope>
</reference>
<evidence type="ECO:0000256" key="1">
    <source>
        <dbReference type="ARBA" id="ARBA00004123"/>
    </source>
</evidence>
<dbReference type="Gene3D" id="1.25.40.90">
    <property type="match status" value="1"/>
</dbReference>
<reference evidence="23" key="3">
    <citation type="submission" date="2025-09" db="UniProtKB">
        <authorList>
            <consortium name="Ensembl"/>
        </authorList>
    </citation>
    <scope>IDENTIFICATION</scope>
</reference>
<dbReference type="PROSITE" id="PS50942">
    <property type="entry name" value="ENTH"/>
    <property type="match status" value="1"/>
</dbReference>
<dbReference type="GO" id="GO:0032050">
    <property type="term" value="F:clathrin heavy chain binding"/>
    <property type="evidence" value="ECO:0007669"/>
    <property type="project" value="TreeGrafter"/>
</dbReference>
<dbReference type="CDD" id="cd16985">
    <property type="entry name" value="ANTH_N_AP180"/>
    <property type="match status" value="1"/>
</dbReference>
<keyword evidence="15" id="KW-0168">Coated pit</keyword>